<gene>
    <name evidence="1" type="ORF">DYB38_012343</name>
</gene>
<dbReference type="Proteomes" id="UP000265716">
    <property type="component" value="Unassembled WGS sequence"/>
</dbReference>
<reference evidence="1 2" key="1">
    <citation type="submission" date="2018-08" db="EMBL/GenBank/DDBJ databases">
        <title>Aphanomyces genome sequencing and annotation.</title>
        <authorList>
            <person name="Minardi D."/>
            <person name="Oidtmann B."/>
            <person name="Van Der Giezen M."/>
            <person name="Studholme D.J."/>
        </authorList>
    </citation>
    <scope>NUCLEOTIDE SEQUENCE [LARGE SCALE GENOMIC DNA]</scope>
    <source>
        <strain evidence="1 2">SA</strain>
    </source>
</reference>
<proteinExistence type="predicted"/>
<evidence type="ECO:0000313" key="2">
    <source>
        <dbReference type="Proteomes" id="UP000265716"/>
    </source>
</evidence>
<organism evidence="1 2">
    <name type="scientific">Aphanomyces astaci</name>
    <name type="common">Crayfish plague agent</name>
    <dbReference type="NCBI Taxonomy" id="112090"/>
    <lineage>
        <taxon>Eukaryota</taxon>
        <taxon>Sar</taxon>
        <taxon>Stramenopiles</taxon>
        <taxon>Oomycota</taxon>
        <taxon>Saprolegniomycetes</taxon>
        <taxon>Saprolegniales</taxon>
        <taxon>Verrucalvaceae</taxon>
        <taxon>Aphanomyces</taxon>
    </lineage>
</organism>
<name>A0A397C7K9_APHAT</name>
<dbReference type="EMBL" id="QUTC01010907">
    <property type="protein sequence ID" value="RHY39680.1"/>
    <property type="molecule type" value="Genomic_DNA"/>
</dbReference>
<sequence length="265" mass="30716">MSLDVGTTTQTLSDKTLARRRYFREKQREYRRKLNANGAAMQAEVVHLQLILDGFQVKSLPSVREASDSMLSWHSIAMVFKSEAHRVLTDRESLVTQTKEFRALIASMQRFVMMNIPVTEEVVANTRLFCTTTTDGAFMNTLHGHFVEADRFVMVLRHVEDDEAHACYPMLRQRHYRSWTEVRQVSPTHIIMQTVSHMSRSFRAYDGVVSSDELAVLCGIDVTGIEDDDQKEAYVRRELIRLANAHFLLWRQRFTALMQELSQQQ</sequence>
<dbReference type="AlphaFoldDB" id="A0A397C7K9"/>
<comment type="caution">
    <text evidence="1">The sequence shown here is derived from an EMBL/GenBank/DDBJ whole genome shotgun (WGS) entry which is preliminary data.</text>
</comment>
<protein>
    <submittedName>
        <fullName evidence="1">Uncharacterized protein</fullName>
    </submittedName>
</protein>
<evidence type="ECO:0000313" key="1">
    <source>
        <dbReference type="EMBL" id="RHY39680.1"/>
    </source>
</evidence>
<accession>A0A397C7K9</accession>